<sequence length="144" mass="16512">MRYREVIRMPLWLLALIYFFFLSFVLSVWAALGNSAALVTFLALSALLVLISIRTRLIIQVDHSELMVGRAHIEFRYIGEVTELDTAAMKAIRSRDANPMAFLAFRFWSSTGVKVEVLDERDETPYWLISSNKANQLVKALKEN</sequence>
<feature type="transmembrane region" description="Helical" evidence="1">
    <location>
        <begin position="12"/>
        <end position="32"/>
    </location>
</feature>
<accession>A0A249KSQ1</accession>
<keyword evidence="1" id="KW-0472">Membrane</keyword>
<evidence type="ECO:0000313" key="2">
    <source>
        <dbReference type="EMBL" id="ASY19830.1"/>
    </source>
</evidence>
<keyword evidence="1" id="KW-1133">Transmembrane helix</keyword>
<dbReference type="OrthoDB" id="3217020at2"/>
<dbReference type="InterPro" id="IPR021443">
    <property type="entry name" value="DUF3093"/>
</dbReference>
<keyword evidence="3" id="KW-1185">Reference proteome</keyword>
<dbReference type="RefSeq" id="WP_095685704.1">
    <property type="nucleotide sequence ID" value="NZ_CP016776.1"/>
</dbReference>
<dbReference type="EMBL" id="CP016776">
    <property type="protein sequence ID" value="ASY19830.1"/>
    <property type="molecule type" value="Genomic_DNA"/>
</dbReference>
<protein>
    <submittedName>
        <fullName evidence="2">DUF3093 domain-containing protein</fullName>
    </submittedName>
</protein>
<dbReference type="Pfam" id="PF11292">
    <property type="entry name" value="DUF3093"/>
    <property type="match status" value="1"/>
</dbReference>
<gene>
    <name evidence="2" type="ORF">A7sIIA15_02855</name>
</gene>
<evidence type="ECO:0000256" key="1">
    <source>
        <dbReference type="SAM" id="Phobius"/>
    </source>
</evidence>
<organism evidence="2 3">
    <name type="scientific">Candidatus Planktophila vernalis</name>
    <dbReference type="NCBI Taxonomy" id="1884907"/>
    <lineage>
        <taxon>Bacteria</taxon>
        <taxon>Bacillati</taxon>
        <taxon>Actinomycetota</taxon>
        <taxon>Actinomycetes</taxon>
        <taxon>Candidatus Nanopelagicales</taxon>
        <taxon>Candidatus Nanopelagicaceae</taxon>
        <taxon>Candidatus Planktophila</taxon>
    </lineage>
</organism>
<dbReference type="KEGG" id="pvn:A7sIIA15_02855"/>
<evidence type="ECO:0000313" key="3">
    <source>
        <dbReference type="Proteomes" id="UP000217186"/>
    </source>
</evidence>
<proteinExistence type="predicted"/>
<reference evidence="2 3" key="1">
    <citation type="submission" date="2016-07" db="EMBL/GenBank/DDBJ databases">
        <title>High microdiversification within the ubiquitous acI lineage of Actinobacteria.</title>
        <authorList>
            <person name="Neuenschwander S.M."/>
            <person name="Salcher M."/>
            <person name="Ghai R."/>
            <person name="Pernthaler J."/>
        </authorList>
    </citation>
    <scope>NUCLEOTIDE SEQUENCE [LARGE SCALE GENOMIC DNA]</scope>
    <source>
        <strain evidence="2">MMS-IIA-15</strain>
    </source>
</reference>
<name>A0A249KSQ1_9ACTN</name>
<dbReference type="AlphaFoldDB" id="A0A249KSQ1"/>
<dbReference type="Proteomes" id="UP000217186">
    <property type="component" value="Chromosome"/>
</dbReference>
<keyword evidence="1" id="KW-0812">Transmembrane</keyword>
<feature type="transmembrane region" description="Helical" evidence="1">
    <location>
        <begin position="38"/>
        <end position="57"/>
    </location>
</feature>